<keyword evidence="2" id="KW-1185">Reference proteome</keyword>
<reference evidence="1" key="1">
    <citation type="submission" date="2021-02" db="EMBL/GenBank/DDBJ databases">
        <authorList>
            <person name="Dougan E. K."/>
            <person name="Rhodes N."/>
            <person name="Thang M."/>
            <person name="Chan C."/>
        </authorList>
    </citation>
    <scope>NUCLEOTIDE SEQUENCE</scope>
</reference>
<dbReference type="AlphaFoldDB" id="A0A812YIE5"/>
<dbReference type="InterPro" id="IPR052760">
    <property type="entry name" value="Mitochondrial_malonyltrans"/>
</dbReference>
<comment type="caution">
    <text evidence="1">The sequence shown here is derived from an EMBL/GenBank/DDBJ whole genome shotgun (WGS) entry which is preliminary data.</text>
</comment>
<accession>A0A812YIE5</accession>
<dbReference type="PANTHER" id="PTHR47170:SF2">
    <property type="entry name" value="MALONYL-COA:ACP TRANSACYLASE (MAT) DOMAIN-CONTAINING PROTEIN"/>
    <property type="match status" value="1"/>
</dbReference>
<dbReference type="InterPro" id="IPR001227">
    <property type="entry name" value="Ac_transferase_dom_sf"/>
</dbReference>
<name>A0A812YIE5_9DINO</name>
<proteinExistence type="predicted"/>
<dbReference type="GO" id="GO:0016740">
    <property type="term" value="F:transferase activity"/>
    <property type="evidence" value="ECO:0007669"/>
    <property type="project" value="InterPro"/>
</dbReference>
<evidence type="ECO:0000313" key="2">
    <source>
        <dbReference type="Proteomes" id="UP000601435"/>
    </source>
</evidence>
<evidence type="ECO:0000313" key="1">
    <source>
        <dbReference type="EMBL" id="CAE7782192.1"/>
    </source>
</evidence>
<dbReference type="Proteomes" id="UP000601435">
    <property type="component" value="Unassembled WGS sequence"/>
</dbReference>
<dbReference type="Gene3D" id="3.40.366.10">
    <property type="entry name" value="Malonyl-Coenzyme A Acyl Carrier Protein, domain 2"/>
    <property type="match status" value="1"/>
</dbReference>
<sequence>DLGIAEDDVIVADGPQEAVPPKIAFLLDVSHVPADDLEAMSLELPAVNDLVQKAKSVVGCSTTTQTFNAHNSPLNGFIGSLAGLEKFKNDRPQACGVASIVPVGPGGTLAAFCAAGVMTVEDGLRLAKLAEDAAAELASSGKKQRTICVTGFKKALVSTLCKQAAAKEDGGACSIAAFITRFTFFVSGTEPAISSFEKLAKASPGHCEVSTKGDLGFCSSLMQTVQEKLNESLDVLLPSLKPPTTAVWMTTEVKILRPGADPAKILEVLKRLLTSPLLYDQCMKAALKDGVRELQGLHKYHGQRQQVT</sequence>
<dbReference type="Gene3D" id="3.30.70.250">
    <property type="entry name" value="Malonyl-CoA ACP transacylase, ACP-binding"/>
    <property type="match status" value="1"/>
</dbReference>
<feature type="non-terminal residue" evidence="1">
    <location>
        <position position="1"/>
    </location>
</feature>
<organism evidence="1 2">
    <name type="scientific">Symbiodinium necroappetens</name>
    <dbReference type="NCBI Taxonomy" id="1628268"/>
    <lineage>
        <taxon>Eukaryota</taxon>
        <taxon>Sar</taxon>
        <taxon>Alveolata</taxon>
        <taxon>Dinophyceae</taxon>
        <taxon>Suessiales</taxon>
        <taxon>Symbiodiniaceae</taxon>
        <taxon>Symbiodinium</taxon>
    </lineage>
</organism>
<dbReference type="EMBL" id="CAJNJA010042260">
    <property type="protein sequence ID" value="CAE7782192.1"/>
    <property type="molecule type" value="Genomic_DNA"/>
</dbReference>
<dbReference type="InterPro" id="IPR016035">
    <property type="entry name" value="Acyl_Trfase/lysoPLipase"/>
</dbReference>
<dbReference type="PANTHER" id="PTHR47170">
    <property type="entry name" value="MALONYL-COA ACP TRANSACYLASE, ACP-BINDING"/>
    <property type="match status" value="1"/>
</dbReference>
<gene>
    <name evidence="1" type="primary">MCAT</name>
    <name evidence="1" type="ORF">SNEC2469_LOCUS22927</name>
</gene>
<dbReference type="OrthoDB" id="434778at2759"/>
<dbReference type="SUPFAM" id="SSF52151">
    <property type="entry name" value="FabD/lysophospholipase-like"/>
    <property type="match status" value="1"/>
</dbReference>
<protein>
    <submittedName>
        <fullName evidence="1">MCAT protein</fullName>
    </submittedName>
</protein>